<gene>
    <name evidence="2" type="ORF">PAPOLLO_LOCUS15485</name>
</gene>
<dbReference type="Pfam" id="PF05699">
    <property type="entry name" value="Dimer_Tnp_hAT"/>
    <property type="match status" value="1"/>
</dbReference>
<organism evidence="2 3">
    <name type="scientific">Parnassius apollo</name>
    <name type="common">Apollo butterfly</name>
    <name type="synonym">Papilio apollo</name>
    <dbReference type="NCBI Taxonomy" id="110799"/>
    <lineage>
        <taxon>Eukaryota</taxon>
        <taxon>Metazoa</taxon>
        <taxon>Ecdysozoa</taxon>
        <taxon>Arthropoda</taxon>
        <taxon>Hexapoda</taxon>
        <taxon>Insecta</taxon>
        <taxon>Pterygota</taxon>
        <taxon>Neoptera</taxon>
        <taxon>Endopterygota</taxon>
        <taxon>Lepidoptera</taxon>
        <taxon>Glossata</taxon>
        <taxon>Ditrysia</taxon>
        <taxon>Papilionoidea</taxon>
        <taxon>Papilionidae</taxon>
        <taxon>Parnassiinae</taxon>
        <taxon>Parnassini</taxon>
        <taxon>Parnassius</taxon>
        <taxon>Parnassius</taxon>
    </lineage>
</organism>
<feature type="domain" description="HAT C-terminal dimerisation" evidence="1">
    <location>
        <begin position="58"/>
        <end position="100"/>
    </location>
</feature>
<dbReference type="AlphaFoldDB" id="A0A8S3XBT1"/>
<comment type="caution">
    <text evidence="2">The sequence shown here is derived from an EMBL/GenBank/DDBJ whole genome shotgun (WGS) entry which is preliminary data.</text>
</comment>
<sequence length="103" mass="11662">MTANKVSHGRTKASSIAENVLGPASQDMLDLDSDKLYDEVGLLVEMQPQLVEENRVDLRWVDFFMKSKDRNPCTEFKKMVTFVLSSPVSTASCERVFSMREQA</sequence>
<evidence type="ECO:0000313" key="2">
    <source>
        <dbReference type="EMBL" id="CAG5010896.1"/>
    </source>
</evidence>
<name>A0A8S3XBT1_PARAO</name>
<dbReference type="GO" id="GO:0046983">
    <property type="term" value="F:protein dimerization activity"/>
    <property type="evidence" value="ECO:0007669"/>
    <property type="project" value="InterPro"/>
</dbReference>
<accession>A0A8S3XBT1</accession>
<protein>
    <submittedName>
        <fullName evidence="2">(apollo) hypothetical protein</fullName>
    </submittedName>
</protein>
<keyword evidence="3" id="KW-1185">Reference proteome</keyword>
<dbReference type="OrthoDB" id="6159421at2759"/>
<evidence type="ECO:0000313" key="3">
    <source>
        <dbReference type="Proteomes" id="UP000691718"/>
    </source>
</evidence>
<dbReference type="EMBL" id="CAJQZP010001037">
    <property type="protein sequence ID" value="CAG5010896.1"/>
    <property type="molecule type" value="Genomic_DNA"/>
</dbReference>
<dbReference type="Proteomes" id="UP000691718">
    <property type="component" value="Unassembled WGS sequence"/>
</dbReference>
<proteinExistence type="predicted"/>
<dbReference type="InterPro" id="IPR008906">
    <property type="entry name" value="HATC_C_dom"/>
</dbReference>
<evidence type="ECO:0000259" key="1">
    <source>
        <dbReference type="Pfam" id="PF05699"/>
    </source>
</evidence>
<reference evidence="2" key="1">
    <citation type="submission" date="2021-04" db="EMBL/GenBank/DDBJ databases">
        <authorList>
            <person name="Tunstrom K."/>
        </authorList>
    </citation>
    <scope>NUCLEOTIDE SEQUENCE</scope>
</reference>